<accession>A0A0B6ZYX3</accession>
<reference evidence="1" key="1">
    <citation type="submission" date="2014-12" db="EMBL/GenBank/DDBJ databases">
        <title>Insight into the proteome of Arion vulgaris.</title>
        <authorList>
            <person name="Aradska J."/>
            <person name="Bulat T."/>
            <person name="Smidak R."/>
            <person name="Sarate P."/>
            <person name="Gangsoo J."/>
            <person name="Sialana F."/>
            <person name="Bilban M."/>
            <person name="Lubec G."/>
        </authorList>
    </citation>
    <scope>NUCLEOTIDE SEQUENCE</scope>
    <source>
        <tissue evidence="1">Skin</tissue>
    </source>
</reference>
<dbReference type="EMBL" id="HACG01026136">
    <property type="protein sequence ID" value="CEK73001.1"/>
    <property type="molecule type" value="Transcribed_RNA"/>
</dbReference>
<proteinExistence type="predicted"/>
<gene>
    <name evidence="1" type="primary">ORF84872</name>
</gene>
<dbReference type="AlphaFoldDB" id="A0A0B6ZYX3"/>
<name>A0A0B6ZYX3_9EUPU</name>
<dbReference type="Gene3D" id="3.40.630.10">
    <property type="entry name" value="Zn peptidases"/>
    <property type="match status" value="1"/>
</dbReference>
<sequence>MSNELLAALYVKNGKSLGIEFEHGQIKPLAYGASTDMGNVSRVLPSIHPEYSLNIPSGPHTTEFRDVASKYCQLCFDNFIDIASKCLCL</sequence>
<evidence type="ECO:0000313" key="1">
    <source>
        <dbReference type="EMBL" id="CEK73001.1"/>
    </source>
</evidence>
<protein>
    <submittedName>
        <fullName evidence="1">Uncharacterized protein</fullName>
    </submittedName>
</protein>
<organism evidence="1">
    <name type="scientific">Arion vulgaris</name>
    <dbReference type="NCBI Taxonomy" id="1028688"/>
    <lineage>
        <taxon>Eukaryota</taxon>
        <taxon>Metazoa</taxon>
        <taxon>Spiralia</taxon>
        <taxon>Lophotrochozoa</taxon>
        <taxon>Mollusca</taxon>
        <taxon>Gastropoda</taxon>
        <taxon>Heterobranchia</taxon>
        <taxon>Euthyneura</taxon>
        <taxon>Panpulmonata</taxon>
        <taxon>Eupulmonata</taxon>
        <taxon>Stylommatophora</taxon>
        <taxon>Helicina</taxon>
        <taxon>Arionoidea</taxon>
        <taxon>Arionidae</taxon>
        <taxon>Arion</taxon>
    </lineage>
</organism>